<keyword evidence="3" id="KW-0731">Sigma factor</keyword>
<evidence type="ECO:0000256" key="3">
    <source>
        <dbReference type="ARBA" id="ARBA00023082"/>
    </source>
</evidence>
<evidence type="ECO:0000256" key="1">
    <source>
        <dbReference type="ARBA" id="ARBA00010641"/>
    </source>
</evidence>
<name>A0ABR8MCC4_9ACTN</name>
<dbReference type="InterPro" id="IPR013249">
    <property type="entry name" value="RNA_pol_sigma70_r4_t2"/>
</dbReference>
<dbReference type="InterPro" id="IPR013324">
    <property type="entry name" value="RNA_pol_sigma_r3/r4-like"/>
</dbReference>
<dbReference type="PANTHER" id="PTHR43133">
    <property type="entry name" value="RNA POLYMERASE ECF-TYPE SIGMA FACTO"/>
    <property type="match status" value="1"/>
</dbReference>
<dbReference type="SUPFAM" id="SSF88659">
    <property type="entry name" value="Sigma3 and sigma4 domains of RNA polymerase sigma factors"/>
    <property type="match status" value="1"/>
</dbReference>
<evidence type="ECO:0000256" key="2">
    <source>
        <dbReference type="ARBA" id="ARBA00023015"/>
    </source>
</evidence>
<dbReference type="InterPro" id="IPR014284">
    <property type="entry name" value="RNA_pol_sigma-70_dom"/>
</dbReference>
<dbReference type="EMBL" id="JACXYY010000001">
    <property type="protein sequence ID" value="MBD3913503.1"/>
    <property type="molecule type" value="Genomic_DNA"/>
</dbReference>
<comment type="caution">
    <text evidence="7">The sequence shown here is derived from an EMBL/GenBank/DDBJ whole genome shotgun (WGS) entry which is preliminary data.</text>
</comment>
<dbReference type="InterPro" id="IPR039425">
    <property type="entry name" value="RNA_pol_sigma-70-like"/>
</dbReference>
<evidence type="ECO:0000313" key="7">
    <source>
        <dbReference type="EMBL" id="MBD3913503.1"/>
    </source>
</evidence>
<feature type="domain" description="RNA polymerase sigma factor 70 region 4 type 2" evidence="6">
    <location>
        <begin position="84"/>
        <end position="136"/>
    </location>
</feature>
<organism evidence="7 8">
    <name type="scientific">Nocardioides hwasunensis</name>
    <dbReference type="NCBI Taxonomy" id="397258"/>
    <lineage>
        <taxon>Bacteria</taxon>
        <taxon>Bacillati</taxon>
        <taxon>Actinomycetota</taxon>
        <taxon>Actinomycetes</taxon>
        <taxon>Propionibacteriales</taxon>
        <taxon>Nocardioidaceae</taxon>
        <taxon>Nocardioides</taxon>
    </lineage>
</organism>
<keyword evidence="4" id="KW-0238">DNA-binding</keyword>
<accession>A0ABR8MCC4</accession>
<evidence type="ECO:0000259" key="6">
    <source>
        <dbReference type="Pfam" id="PF08281"/>
    </source>
</evidence>
<protein>
    <submittedName>
        <fullName evidence="7">Sigma-70 family RNA polymerase sigma factor</fullName>
    </submittedName>
</protein>
<comment type="similarity">
    <text evidence="1">Belongs to the sigma-70 factor family. ECF subfamily.</text>
</comment>
<keyword evidence="8" id="KW-1185">Reference proteome</keyword>
<dbReference type="Proteomes" id="UP000649289">
    <property type="component" value="Unassembled WGS sequence"/>
</dbReference>
<evidence type="ECO:0000313" key="8">
    <source>
        <dbReference type="Proteomes" id="UP000649289"/>
    </source>
</evidence>
<dbReference type="Gene3D" id="1.10.1740.10">
    <property type="match status" value="1"/>
</dbReference>
<gene>
    <name evidence="7" type="ORF">IEZ25_02655</name>
</gene>
<dbReference type="Gene3D" id="1.10.10.10">
    <property type="entry name" value="Winged helix-like DNA-binding domain superfamily/Winged helix DNA-binding domain"/>
    <property type="match status" value="1"/>
</dbReference>
<proteinExistence type="inferred from homology"/>
<evidence type="ECO:0000256" key="4">
    <source>
        <dbReference type="ARBA" id="ARBA00023125"/>
    </source>
</evidence>
<dbReference type="InterPro" id="IPR013325">
    <property type="entry name" value="RNA_pol_sigma_r2"/>
</dbReference>
<dbReference type="InterPro" id="IPR036388">
    <property type="entry name" value="WH-like_DNA-bd_sf"/>
</dbReference>
<keyword evidence="2" id="KW-0805">Transcription regulation</keyword>
<sequence length="160" mass="18069">MHGTALLLTGGDHHLAQDLTQATYTKVFMAWRRISGLEDPVAYTRQVLTRTYLSHRRLRRNSERPADVLVDRPGVDGPDAAVRLDLIAALGTLRAGDRVVLVLRYWLDLSVTQTAVSLGISEAAVRQRARRALVRLREQFPDLELDPSRPNHDSQPQEQR</sequence>
<dbReference type="PANTHER" id="PTHR43133:SF50">
    <property type="entry name" value="ECF RNA POLYMERASE SIGMA FACTOR SIGM"/>
    <property type="match status" value="1"/>
</dbReference>
<reference evidence="7 8" key="1">
    <citation type="submission" date="2020-09" db="EMBL/GenBank/DDBJ databases">
        <title>novel species in genus Nocardioides.</title>
        <authorList>
            <person name="Zhang G."/>
        </authorList>
    </citation>
    <scope>NUCLEOTIDE SEQUENCE [LARGE SCALE GENOMIC DNA]</scope>
    <source>
        <strain evidence="7 8">19197</strain>
    </source>
</reference>
<dbReference type="Pfam" id="PF08281">
    <property type="entry name" value="Sigma70_r4_2"/>
    <property type="match status" value="1"/>
</dbReference>
<evidence type="ECO:0000256" key="5">
    <source>
        <dbReference type="ARBA" id="ARBA00023163"/>
    </source>
</evidence>
<dbReference type="NCBIfam" id="TIGR02937">
    <property type="entry name" value="sigma70-ECF"/>
    <property type="match status" value="1"/>
</dbReference>
<keyword evidence="5" id="KW-0804">Transcription</keyword>
<dbReference type="SUPFAM" id="SSF88946">
    <property type="entry name" value="Sigma2 domain of RNA polymerase sigma factors"/>
    <property type="match status" value="1"/>
</dbReference>